<dbReference type="Gene3D" id="2.60.40.640">
    <property type="match status" value="2"/>
</dbReference>
<dbReference type="OrthoDB" id="2333384at2759"/>
<name>A0A9J6BAV0_POLVA</name>
<gene>
    <name evidence="4" type="ORF">PVAND_014817</name>
</gene>
<dbReference type="Pfam" id="PF02752">
    <property type="entry name" value="Arrestin_C"/>
    <property type="match status" value="1"/>
</dbReference>
<dbReference type="InterPro" id="IPR050357">
    <property type="entry name" value="Arrestin_domain-protein"/>
</dbReference>
<comment type="similarity">
    <text evidence="1">Belongs to the arrestin family.</text>
</comment>
<accession>A0A9J6BAV0</accession>
<sequence>MNCEVKFLRNTNAVYYSGNLLEATVEMNLTECVRINEITSKFIGYAKTEWTVDISKYNLQTFTGRIDYLDKKIQVLNEDSTAVDLSPGTHNFDFQFQLPENIPTSYKSKFGSIKYKIQVVINFSSLTKSELFFDLPFIVIHPINLNSIYPSLNEPIKVELAKKFNFNLASSDLNMMVVVPQGGYVAGQAIEVLVQIENLGRTRVKYVKIALRKISKYSCQLPKPLNKTSTEVLIKEVIYNEIPSKSKRDFLRSIFIPPVPPNIENCDLINVSYELKVKAKTIGWNKSPALKIPIKIGTVAIANDNLIYGEGMSNKRVLPPAYEDSFRNSAITDTSSDEEE</sequence>
<dbReference type="PANTHER" id="PTHR11188">
    <property type="entry name" value="ARRESTIN DOMAIN CONTAINING PROTEIN"/>
    <property type="match status" value="1"/>
</dbReference>
<dbReference type="GO" id="GO:0005737">
    <property type="term" value="C:cytoplasm"/>
    <property type="evidence" value="ECO:0007669"/>
    <property type="project" value="TreeGrafter"/>
</dbReference>
<dbReference type="AlphaFoldDB" id="A0A9J6BAV0"/>
<evidence type="ECO:0000313" key="4">
    <source>
        <dbReference type="EMBL" id="KAG5666807.1"/>
    </source>
</evidence>
<dbReference type="PANTHER" id="PTHR11188:SF167">
    <property type="entry name" value="ARRESTIN C-TERMINAL-LIKE DOMAIN-CONTAINING PROTEIN-RELATED"/>
    <property type="match status" value="1"/>
</dbReference>
<keyword evidence="2" id="KW-0716">Sensory transduction</keyword>
<dbReference type="Pfam" id="PF00339">
    <property type="entry name" value="Arrestin_N"/>
    <property type="match status" value="1"/>
</dbReference>
<dbReference type="InterPro" id="IPR014756">
    <property type="entry name" value="Ig_E-set"/>
</dbReference>
<dbReference type="SMART" id="SM01017">
    <property type="entry name" value="Arrestin_C"/>
    <property type="match status" value="2"/>
</dbReference>
<dbReference type="EMBL" id="JADBJN010000004">
    <property type="protein sequence ID" value="KAG5666807.1"/>
    <property type="molecule type" value="Genomic_DNA"/>
</dbReference>
<evidence type="ECO:0000256" key="1">
    <source>
        <dbReference type="ARBA" id="ARBA00005298"/>
    </source>
</evidence>
<dbReference type="InterPro" id="IPR014752">
    <property type="entry name" value="Arrestin-like_C"/>
</dbReference>
<reference evidence="4" key="1">
    <citation type="submission" date="2021-03" db="EMBL/GenBank/DDBJ databases">
        <title>Chromosome level genome of the anhydrobiotic midge Polypedilum vanderplanki.</title>
        <authorList>
            <person name="Yoshida Y."/>
            <person name="Kikawada T."/>
            <person name="Gusev O."/>
        </authorList>
    </citation>
    <scope>NUCLEOTIDE SEQUENCE</scope>
    <source>
        <strain evidence="4">NIAS01</strain>
        <tissue evidence="4">Whole body or cell culture</tissue>
    </source>
</reference>
<proteinExistence type="inferred from homology"/>
<evidence type="ECO:0000256" key="2">
    <source>
        <dbReference type="ARBA" id="ARBA00022606"/>
    </source>
</evidence>
<dbReference type="InterPro" id="IPR011022">
    <property type="entry name" value="Arrestin_C-like"/>
</dbReference>
<organism evidence="4 5">
    <name type="scientific">Polypedilum vanderplanki</name>
    <name type="common">Sleeping chironomid midge</name>
    <dbReference type="NCBI Taxonomy" id="319348"/>
    <lineage>
        <taxon>Eukaryota</taxon>
        <taxon>Metazoa</taxon>
        <taxon>Ecdysozoa</taxon>
        <taxon>Arthropoda</taxon>
        <taxon>Hexapoda</taxon>
        <taxon>Insecta</taxon>
        <taxon>Pterygota</taxon>
        <taxon>Neoptera</taxon>
        <taxon>Endopterygota</taxon>
        <taxon>Diptera</taxon>
        <taxon>Nematocera</taxon>
        <taxon>Chironomoidea</taxon>
        <taxon>Chironomidae</taxon>
        <taxon>Chironominae</taxon>
        <taxon>Polypedilum</taxon>
        <taxon>Polypedilum</taxon>
    </lineage>
</organism>
<feature type="domain" description="Arrestin C-terminal-like" evidence="3">
    <location>
        <begin position="10"/>
        <end position="144"/>
    </location>
</feature>
<dbReference type="GO" id="GO:0015031">
    <property type="term" value="P:protein transport"/>
    <property type="evidence" value="ECO:0007669"/>
    <property type="project" value="TreeGrafter"/>
</dbReference>
<comment type="caution">
    <text evidence="4">The sequence shown here is derived from an EMBL/GenBank/DDBJ whole genome shotgun (WGS) entry which is preliminary data.</text>
</comment>
<keyword evidence="5" id="KW-1185">Reference proteome</keyword>
<feature type="domain" description="Arrestin C-terminal-like" evidence="3">
    <location>
        <begin position="169"/>
        <end position="301"/>
    </location>
</feature>
<protein>
    <recommendedName>
        <fullName evidence="3">Arrestin C-terminal-like domain-containing protein</fullName>
    </recommendedName>
</protein>
<dbReference type="InterPro" id="IPR011021">
    <property type="entry name" value="Arrestin-like_N"/>
</dbReference>
<dbReference type="SUPFAM" id="SSF81296">
    <property type="entry name" value="E set domains"/>
    <property type="match status" value="2"/>
</dbReference>
<evidence type="ECO:0000313" key="5">
    <source>
        <dbReference type="Proteomes" id="UP001107558"/>
    </source>
</evidence>
<evidence type="ECO:0000259" key="3">
    <source>
        <dbReference type="SMART" id="SM01017"/>
    </source>
</evidence>
<dbReference type="Proteomes" id="UP001107558">
    <property type="component" value="Chromosome 4"/>
</dbReference>